<keyword evidence="3" id="KW-1185">Reference proteome</keyword>
<feature type="compositionally biased region" description="Basic residues" evidence="1">
    <location>
        <begin position="87"/>
        <end position="98"/>
    </location>
</feature>
<feature type="region of interest" description="Disordered" evidence="1">
    <location>
        <begin position="76"/>
        <end position="98"/>
    </location>
</feature>
<dbReference type="AlphaFoldDB" id="A0A835V8D5"/>
<sequence length="98" mass="10991">MEGFHVVSAYQRFLSVARSNDDVGGQLRVSRDGERQLYGGTKKIPRRQSDPFIHFYGPSDSRCLCLTRRSECRPSSSIANGSCRVSAGHRHRQPLPEA</sequence>
<gene>
    <name evidence="2" type="ORF">HPP92_004702</name>
</gene>
<accession>A0A835V8D5</accession>
<reference evidence="2 3" key="1">
    <citation type="journal article" date="2020" name="Nat. Food">
        <title>A phased Vanilla planifolia genome enables genetic improvement of flavour and production.</title>
        <authorList>
            <person name="Hasing T."/>
            <person name="Tang H."/>
            <person name="Brym M."/>
            <person name="Khazi F."/>
            <person name="Huang T."/>
            <person name="Chambers A.H."/>
        </authorList>
    </citation>
    <scope>NUCLEOTIDE SEQUENCE [LARGE SCALE GENOMIC DNA]</scope>
    <source>
        <tissue evidence="2">Leaf</tissue>
    </source>
</reference>
<proteinExistence type="predicted"/>
<dbReference type="OrthoDB" id="10249245at2759"/>
<comment type="caution">
    <text evidence="2">The sequence shown here is derived from an EMBL/GenBank/DDBJ whole genome shotgun (WGS) entry which is preliminary data.</text>
</comment>
<evidence type="ECO:0000256" key="1">
    <source>
        <dbReference type="SAM" id="MobiDB-lite"/>
    </source>
</evidence>
<protein>
    <submittedName>
        <fullName evidence="2">Uncharacterized protein</fullName>
    </submittedName>
</protein>
<dbReference type="Proteomes" id="UP000636800">
    <property type="component" value="Chromosome 2"/>
</dbReference>
<organism evidence="2 3">
    <name type="scientific">Vanilla planifolia</name>
    <name type="common">Vanilla</name>
    <dbReference type="NCBI Taxonomy" id="51239"/>
    <lineage>
        <taxon>Eukaryota</taxon>
        <taxon>Viridiplantae</taxon>
        <taxon>Streptophyta</taxon>
        <taxon>Embryophyta</taxon>
        <taxon>Tracheophyta</taxon>
        <taxon>Spermatophyta</taxon>
        <taxon>Magnoliopsida</taxon>
        <taxon>Liliopsida</taxon>
        <taxon>Asparagales</taxon>
        <taxon>Orchidaceae</taxon>
        <taxon>Vanilloideae</taxon>
        <taxon>Vanilleae</taxon>
        <taxon>Vanilla</taxon>
    </lineage>
</organism>
<dbReference type="EMBL" id="JADCNL010000002">
    <property type="protein sequence ID" value="KAG0491304.1"/>
    <property type="molecule type" value="Genomic_DNA"/>
</dbReference>
<name>A0A835V8D5_VANPL</name>
<evidence type="ECO:0000313" key="3">
    <source>
        <dbReference type="Proteomes" id="UP000636800"/>
    </source>
</evidence>
<evidence type="ECO:0000313" key="2">
    <source>
        <dbReference type="EMBL" id="KAG0491304.1"/>
    </source>
</evidence>